<feature type="region of interest" description="Disordered" evidence="2">
    <location>
        <begin position="1322"/>
        <end position="1379"/>
    </location>
</feature>
<keyword evidence="5" id="KW-1185">Reference proteome</keyword>
<dbReference type="InterPro" id="IPR018515">
    <property type="entry name" value="Tuberin-type_domain"/>
</dbReference>
<dbReference type="InterPro" id="IPR000331">
    <property type="entry name" value="Rap/Ran_GAP_dom"/>
</dbReference>
<feature type="region of interest" description="Disordered" evidence="2">
    <location>
        <begin position="1404"/>
        <end position="1493"/>
    </location>
</feature>
<dbReference type="GO" id="GO:0051056">
    <property type="term" value="P:regulation of small GTPase mediated signal transduction"/>
    <property type="evidence" value="ECO:0007669"/>
    <property type="project" value="InterPro"/>
</dbReference>
<dbReference type="InterPro" id="IPR027107">
    <property type="entry name" value="Tuberin/Ral-act_asu"/>
</dbReference>
<dbReference type="Proteomes" id="UP000198287">
    <property type="component" value="Unassembled WGS sequence"/>
</dbReference>
<dbReference type="FunFam" id="3.40.50.11210:FF:000001">
    <property type="entry name" value="Ral GTPase-activating protein subunit alpha-1 isoform 1"/>
    <property type="match status" value="1"/>
</dbReference>
<feature type="compositionally biased region" description="Polar residues" evidence="2">
    <location>
        <begin position="1475"/>
        <end position="1488"/>
    </location>
</feature>
<feature type="compositionally biased region" description="Polar residues" evidence="2">
    <location>
        <begin position="1358"/>
        <end position="1377"/>
    </location>
</feature>
<evidence type="ECO:0000313" key="4">
    <source>
        <dbReference type="EMBL" id="OXA55759.1"/>
    </source>
</evidence>
<dbReference type="PROSITE" id="PS50085">
    <property type="entry name" value="RAPGAP"/>
    <property type="match status" value="1"/>
</dbReference>
<dbReference type="EMBL" id="LNIX01000004">
    <property type="protein sequence ID" value="OXA55759.1"/>
    <property type="molecule type" value="Genomic_DNA"/>
</dbReference>
<dbReference type="InterPro" id="IPR003913">
    <property type="entry name" value="Tuberin"/>
</dbReference>
<dbReference type="SUPFAM" id="SSF111347">
    <property type="entry name" value="Rap/Ran-GAP"/>
    <property type="match status" value="1"/>
</dbReference>
<evidence type="ECO:0000256" key="1">
    <source>
        <dbReference type="ARBA" id="ARBA00022468"/>
    </source>
</evidence>
<feature type="region of interest" description="Disordered" evidence="2">
    <location>
        <begin position="966"/>
        <end position="1000"/>
    </location>
</feature>
<dbReference type="GO" id="GO:0005096">
    <property type="term" value="F:GTPase activator activity"/>
    <property type="evidence" value="ECO:0007669"/>
    <property type="project" value="UniProtKB-KW"/>
</dbReference>
<dbReference type="GO" id="GO:0051726">
    <property type="term" value="P:regulation of cell cycle"/>
    <property type="evidence" value="ECO:0007669"/>
    <property type="project" value="TreeGrafter"/>
</dbReference>
<dbReference type="PRINTS" id="PR01431">
    <property type="entry name" value="TUBERIN"/>
</dbReference>
<feature type="region of interest" description="Disordered" evidence="2">
    <location>
        <begin position="1107"/>
        <end position="1142"/>
    </location>
</feature>
<dbReference type="InterPro" id="IPR016024">
    <property type="entry name" value="ARM-type_fold"/>
</dbReference>
<dbReference type="Pfam" id="PF11864">
    <property type="entry name" value="DUF3384"/>
    <property type="match status" value="1"/>
</dbReference>
<dbReference type="Pfam" id="PF03542">
    <property type="entry name" value="Tuberin"/>
    <property type="match status" value="1"/>
</dbReference>
<dbReference type="PANTHER" id="PTHR10063:SF0">
    <property type="entry name" value="TUBERIN"/>
    <property type="match status" value="1"/>
</dbReference>
<dbReference type="OrthoDB" id="5797019at2759"/>
<evidence type="ECO:0000256" key="2">
    <source>
        <dbReference type="SAM" id="MobiDB-lite"/>
    </source>
</evidence>
<gene>
    <name evidence="4" type="ORF">Fcan01_09754</name>
</gene>
<feature type="compositionally biased region" description="Low complexity" evidence="2">
    <location>
        <begin position="1330"/>
        <end position="1348"/>
    </location>
</feature>
<accession>A0A226EEB5</accession>
<feature type="compositionally biased region" description="Basic and acidic residues" evidence="2">
    <location>
        <begin position="984"/>
        <end position="997"/>
    </location>
</feature>
<name>A0A226EEB5_FOLCA</name>
<organism evidence="4 5">
    <name type="scientific">Folsomia candida</name>
    <name type="common">Springtail</name>
    <dbReference type="NCBI Taxonomy" id="158441"/>
    <lineage>
        <taxon>Eukaryota</taxon>
        <taxon>Metazoa</taxon>
        <taxon>Ecdysozoa</taxon>
        <taxon>Arthropoda</taxon>
        <taxon>Hexapoda</taxon>
        <taxon>Collembola</taxon>
        <taxon>Entomobryomorpha</taxon>
        <taxon>Isotomoidea</taxon>
        <taxon>Isotomidae</taxon>
        <taxon>Proisotominae</taxon>
        <taxon>Folsomia</taxon>
    </lineage>
</organism>
<dbReference type="GO" id="GO:0032007">
    <property type="term" value="P:negative regulation of TOR signaling"/>
    <property type="evidence" value="ECO:0007669"/>
    <property type="project" value="InterPro"/>
</dbReference>
<dbReference type="InterPro" id="IPR024584">
    <property type="entry name" value="Tuberin_N"/>
</dbReference>
<evidence type="ECO:0000313" key="5">
    <source>
        <dbReference type="Proteomes" id="UP000198287"/>
    </source>
</evidence>
<dbReference type="OMA" id="CDIMSAI"/>
<feature type="compositionally biased region" description="Low complexity" evidence="2">
    <location>
        <begin position="1420"/>
        <end position="1436"/>
    </location>
</feature>
<feature type="domain" description="Rap-GAP" evidence="3">
    <location>
        <begin position="1584"/>
        <end position="1813"/>
    </location>
</feature>
<reference evidence="4 5" key="1">
    <citation type="submission" date="2015-12" db="EMBL/GenBank/DDBJ databases">
        <title>The genome of Folsomia candida.</title>
        <authorList>
            <person name="Faddeeva A."/>
            <person name="Derks M.F."/>
            <person name="Anvar Y."/>
            <person name="Smit S."/>
            <person name="Van Straalen N."/>
            <person name="Roelofs D."/>
        </authorList>
    </citation>
    <scope>NUCLEOTIDE SEQUENCE [LARGE SCALE GENOMIC DNA]</scope>
    <source>
        <strain evidence="4 5">VU population</strain>
        <tissue evidence="4">Whole body</tissue>
    </source>
</reference>
<dbReference type="GO" id="GO:0046627">
    <property type="term" value="P:negative regulation of insulin receptor signaling pathway"/>
    <property type="evidence" value="ECO:0007669"/>
    <property type="project" value="TreeGrafter"/>
</dbReference>
<protein>
    <submittedName>
        <fullName evidence="4">Tuberin</fullName>
    </submittedName>
</protein>
<dbReference type="GO" id="GO:0051898">
    <property type="term" value="P:negative regulation of phosphatidylinositol 3-kinase/protein kinase B signal transduction"/>
    <property type="evidence" value="ECO:0007669"/>
    <property type="project" value="TreeGrafter"/>
</dbReference>
<dbReference type="PANTHER" id="PTHR10063">
    <property type="entry name" value="TUBERIN"/>
    <property type="match status" value="1"/>
</dbReference>
<keyword evidence="1" id="KW-0343">GTPase activation</keyword>
<dbReference type="Pfam" id="PF02145">
    <property type="entry name" value="Rap_GAP"/>
    <property type="match status" value="1"/>
</dbReference>
<dbReference type="STRING" id="158441.A0A226EEB5"/>
<proteinExistence type="predicted"/>
<dbReference type="GO" id="GO:0005634">
    <property type="term" value="C:nucleus"/>
    <property type="evidence" value="ECO:0007669"/>
    <property type="project" value="InterPro"/>
</dbReference>
<evidence type="ECO:0000259" key="3">
    <source>
        <dbReference type="PROSITE" id="PS50085"/>
    </source>
</evidence>
<feature type="compositionally biased region" description="Low complexity" evidence="2">
    <location>
        <begin position="1120"/>
        <end position="1140"/>
    </location>
</feature>
<sequence length="1844" mass="205809">MSNTRFPEKFRVFLKNLKGNAPPRARPDDNNVILTAELEADLKPEAPLANRIKAIKELTESCETKKAELYVIEKIWTLVNDLFKTKDGQSPSKEARHLTFDLMTALVQAQMEKTGVIRAKLFVFIKGHENPEDIYKKFQLLQSLTMNGKDLEYFEERLGPLLHDWIFHKQIGNIPMIAFLGFVVNVIKYNNTFLDQDILSEIIQNVCVINCISESLPHTVECLKLFEAVLSYGRLPIDCLTNFLITLCHTINVDSLTETCSKVTKNLLGTHLGNSAIHTMCGFMESSDERFDNETLVRGAVVLVGTSLWGVKFIRGLKYSFNLVLQSFDKALDKKHKKATYEVQLRIQELVQSNCDVLTTVTWDLILQITSRILSFAKTDCKDDPHNYVKIMTAVNNTLDAIEAILFTKSFCGEVEQFFDLVDSCYLSRPIGSVEKLMQYKASTQLHTAKAEWFESLVTFTEKHLRFEVRPAVKAKAMPIITKICLMNRDIYEEDLIVKVILPSMKNLENENDPNVRVSGVNFLVDFLMESSSKKGHDLLHILDKIINRPYEIHAQTGSDTVHIYSESEVDDIVRAVEGIVKLFKRKIYHLPSSIAVSAYKSLVKHMGNHYKKPAVLDICYKIRYKIFDCFFAIRANSLYHLGFPLEGAKLTYSSYLAVDHRDGDEKMILDQQEIGQQITVSSVGGGSGVGGGSMMPGTSSSFQSSCVTFISLTAACKLVVGSLKKEKDWNVLELVLRSLPSVLENKALILSKNGNDIDYLGNALCNMIMDKSLNLPESLKNCPVTSKLTKTDFQAYLYPIFTALVSYHSFLDSTTQQKIVMCLKQGVASKICRMCILALTVCTLEMKDTMHKLLPDVLLAVSKITPRFDIAIPVLEFLSTLIHLPRVFASFVDVQYMSIFAIALPYTNPFKFNQYTVSLAHHVIALWFLKCRFSFRRQFVGFIIKGLESNVWGPLEEGNRRYESSLGLQNEDSSNRKRSSSLTDRRQTDQRRERPISGHTQAVVGQRLTSFDSKDAADKSLQTFHHELTETCLDFMMRYAFADCSALPTRFPTTNFLVEGGISQSWLIDNRIITITTSGCSQKELKDGVCDKCFLICRKQKSLEDSKRASHDATATPALSRSLSVRTTTTTSGSQNQSNLARRRHVSAFAGAGAYQKYPQTGDSGKPGINDCSVGGVEDRKTEMKDDLQLENKLINHGADGEEGNIGSGLLGGSSPFISEYSHKTKSETFLCSCWCAGWAEILIRSPTGNTSWMMRVQNHTGNNNTAGIPYKDLSSIYLQNVVEPCQADNFMSSTTSSTLSSPTHGQQPLLISQTSVSQDSVLAGSGGTISPTPGTPTTPDSPGADGDNIRRKNPVCRSNSSPEMSSSTWKSSHMTLQKDIEEQDEEEIMSVVTFASPLIKSSKQSFPNSESSQEGAFQTSSVQSNSQSQQQSTSPKERKDTNKELPPPMNPIGPGIKGTTSPFRRSYEAIPEENTQQHQRSGSLTGSPEALKPEIIGPIKRDRVSTISVMMPAARNQFRRMLSLGNGESVSRDARAGGQPESGVRSGVTPGFVFLQLCSQGIVGKGERPILLPSEESTAKSLRVLDYIPPYETHKIGVVYVGPSQSKNETAIFQNLYGSSRYRDFLQGLGSLIKLKEIDPQKNYMGGLSKDGDDGDFASIWQDDVMQVIFHVATLMPNKVNDPQGNCKKRHIGNDYVTIVYNNSDEEFDISTIKAQFLYAWVIIQPLDHRTNRVVVKSALPILADHIGHSEAKIVSDQNLPIMARQLALHANLASVIYQKMQAKNADPYASNWLERLRHIKRLRSRLFPDSGLSSSEELSNEAPLLPITSMKRLFEDFTEFV</sequence>
<feature type="compositionally biased region" description="Polar residues" evidence="2">
    <location>
        <begin position="1404"/>
        <end position="1419"/>
    </location>
</feature>
<dbReference type="InterPro" id="IPR035974">
    <property type="entry name" value="Rap/Ran-GAP_sf"/>
</dbReference>
<comment type="caution">
    <text evidence="4">The sequence shown here is derived from an EMBL/GenBank/DDBJ whole genome shotgun (WGS) entry which is preliminary data.</text>
</comment>
<dbReference type="SUPFAM" id="SSF48371">
    <property type="entry name" value="ARM repeat"/>
    <property type="match status" value="1"/>
</dbReference>
<dbReference type="GO" id="GO:0030178">
    <property type="term" value="P:negative regulation of Wnt signaling pathway"/>
    <property type="evidence" value="ECO:0007669"/>
    <property type="project" value="TreeGrafter"/>
</dbReference>
<dbReference type="Gene3D" id="3.40.50.11210">
    <property type="entry name" value="Rap/Ran-GAP"/>
    <property type="match status" value="1"/>
</dbReference>
<dbReference type="GO" id="GO:0033596">
    <property type="term" value="C:TSC1-TSC2 complex"/>
    <property type="evidence" value="ECO:0007669"/>
    <property type="project" value="InterPro"/>
</dbReference>